<evidence type="ECO:0000313" key="3">
    <source>
        <dbReference type="Proteomes" id="UP000254159"/>
    </source>
</evidence>
<keyword evidence="1" id="KW-0472">Membrane</keyword>
<dbReference type="EMBL" id="UGCD01000002">
    <property type="protein sequence ID" value="STI17697.1"/>
    <property type="molecule type" value="Genomic_DNA"/>
</dbReference>
<proteinExistence type="predicted"/>
<keyword evidence="1" id="KW-0812">Transmembrane</keyword>
<protein>
    <submittedName>
        <fullName evidence="2">Uncharacterized protein</fullName>
    </submittedName>
</protein>
<sequence length="29" mass="3122">MTCYGSVKVKKWAVIKAALGALVVLLIVF</sequence>
<gene>
    <name evidence="2" type="ORF">NCTC10865_03009</name>
</gene>
<dbReference type="Proteomes" id="UP000254159">
    <property type="component" value="Unassembled WGS sequence"/>
</dbReference>
<name>A0A376RJV6_ECOLX</name>
<feature type="transmembrane region" description="Helical" evidence="1">
    <location>
        <begin position="12"/>
        <end position="28"/>
    </location>
</feature>
<organism evidence="2 3">
    <name type="scientific">Escherichia coli</name>
    <dbReference type="NCBI Taxonomy" id="562"/>
    <lineage>
        <taxon>Bacteria</taxon>
        <taxon>Pseudomonadati</taxon>
        <taxon>Pseudomonadota</taxon>
        <taxon>Gammaproteobacteria</taxon>
        <taxon>Enterobacterales</taxon>
        <taxon>Enterobacteriaceae</taxon>
        <taxon>Escherichia</taxon>
    </lineage>
</organism>
<dbReference type="AlphaFoldDB" id="A0A376RJV6"/>
<keyword evidence="1" id="KW-1133">Transmembrane helix</keyword>
<reference evidence="2 3" key="1">
    <citation type="submission" date="2018-06" db="EMBL/GenBank/DDBJ databases">
        <authorList>
            <consortium name="Pathogen Informatics"/>
            <person name="Doyle S."/>
        </authorList>
    </citation>
    <scope>NUCLEOTIDE SEQUENCE [LARGE SCALE GENOMIC DNA]</scope>
    <source>
        <strain evidence="2 3">NCTC10865</strain>
    </source>
</reference>
<evidence type="ECO:0000313" key="2">
    <source>
        <dbReference type="EMBL" id="STI17697.1"/>
    </source>
</evidence>
<accession>A0A376RJV6</accession>
<evidence type="ECO:0000256" key="1">
    <source>
        <dbReference type="SAM" id="Phobius"/>
    </source>
</evidence>